<keyword evidence="3 6" id="KW-0812">Transmembrane</keyword>
<dbReference type="NCBIfam" id="NF041503">
    <property type="entry name" value="WZX_like"/>
    <property type="match status" value="1"/>
</dbReference>
<feature type="transmembrane region" description="Helical" evidence="6">
    <location>
        <begin position="150"/>
        <end position="172"/>
    </location>
</feature>
<keyword evidence="7" id="KW-0808">Transferase</keyword>
<proteinExistence type="predicted"/>
<dbReference type="EMBL" id="CP007122">
    <property type="protein sequence ID" value="AHJ32343.1"/>
    <property type="molecule type" value="Genomic_DNA"/>
</dbReference>
<feature type="transmembrane region" description="Helical" evidence="6">
    <location>
        <begin position="367"/>
        <end position="385"/>
    </location>
</feature>
<keyword evidence="4 6" id="KW-1133">Transmembrane helix</keyword>
<feature type="transmembrane region" description="Helical" evidence="6">
    <location>
        <begin position="428"/>
        <end position="446"/>
    </location>
</feature>
<dbReference type="GO" id="GO:0016301">
    <property type="term" value="F:kinase activity"/>
    <property type="evidence" value="ECO:0007669"/>
    <property type="project" value="UniProtKB-KW"/>
</dbReference>
<feature type="transmembrane region" description="Helical" evidence="6">
    <location>
        <begin position="20"/>
        <end position="43"/>
    </location>
</feature>
<keyword evidence="2" id="KW-1003">Cell membrane</keyword>
<accession>A0A806LBQ4</accession>
<gene>
    <name evidence="7" type="ORF">AF91_03770</name>
</gene>
<sequence>MKRGNELRNRFEVTRKSIVWSYAGTIFSMASNFILLPIIFHFLSSQEIGYWYLILSINGLIALFDFGFDPAFARNIAYIWSGAKTLKSRGVDQEHDHTAVNYHLLASTIHAARAIYMILALVAVILVGIFGTIYMNAFVFSKLPAAEYKWTWLVFCFSLFLNLYFGYFSALLRGSGKIDSVNKAQVFSRSLQILLTFGGFLLYPSILAPVIGLVMYGIIFRTICNHFYWQDEEVRAHRDALKSPMNWKEIKDVFLFIWPNTWRDGLVSMSNYVTSQGMSLMAGAFLPLSVTGVYSVGVQFASAIGTAASAINGAYNPILQSNFVKQDFDSIRDKTSKAVAAYVWLFVIAVVGTLLVIFPLLKLIKPASVPTFQVFLPLLLYYFLYQQHSVHASYIANANIIPYTKAFLISAGTNLLGLWLGLELTDGNMYFLLFFPILVQGVYNNWRWPSYYYKMIHSSLFSSIKNGTIAWGKTFANFFKSGSNV</sequence>
<reference evidence="7 8" key="1">
    <citation type="journal article" date="2014" name="Genome Announc.">
        <title>Whole Genome Sequence of the Probiotic Strain Lactobacillus paracasei N1115, Isolated from Traditional Chinese Fermented Milk.</title>
        <authorList>
            <person name="Wang S."/>
            <person name="Zhu H."/>
            <person name="He F."/>
            <person name="Luo Y."/>
            <person name="Kang Z."/>
            <person name="Lu C."/>
            <person name="Feng L."/>
            <person name="Lu X."/>
            <person name="Xue Y."/>
            <person name="Wang H."/>
        </authorList>
    </citation>
    <scope>NUCLEOTIDE SEQUENCE [LARGE SCALE GENOMIC DNA]</scope>
    <source>
        <strain evidence="7 8">N1115</strain>
    </source>
</reference>
<feature type="transmembrane region" description="Helical" evidence="6">
    <location>
        <begin position="406"/>
        <end position="422"/>
    </location>
</feature>
<evidence type="ECO:0000313" key="8">
    <source>
        <dbReference type="Proteomes" id="UP000019441"/>
    </source>
</evidence>
<dbReference type="PANTHER" id="PTHR30250:SF26">
    <property type="entry name" value="PSMA PROTEIN"/>
    <property type="match status" value="1"/>
</dbReference>
<evidence type="ECO:0000313" key="7">
    <source>
        <dbReference type="EMBL" id="AHJ32343.1"/>
    </source>
</evidence>
<evidence type="ECO:0000256" key="2">
    <source>
        <dbReference type="ARBA" id="ARBA00022475"/>
    </source>
</evidence>
<feature type="transmembrane region" description="Helical" evidence="6">
    <location>
        <begin position="339"/>
        <end position="361"/>
    </location>
</feature>
<keyword evidence="5 6" id="KW-0472">Membrane</keyword>
<dbReference type="PANTHER" id="PTHR30250">
    <property type="entry name" value="PST FAMILY PREDICTED COLANIC ACID TRANSPORTER"/>
    <property type="match status" value="1"/>
</dbReference>
<feature type="transmembrane region" description="Helical" evidence="6">
    <location>
        <begin position="114"/>
        <end position="138"/>
    </location>
</feature>
<name>A0A806LBQ4_LACPA</name>
<evidence type="ECO:0000256" key="3">
    <source>
        <dbReference type="ARBA" id="ARBA00022692"/>
    </source>
</evidence>
<dbReference type="InterPro" id="IPR050833">
    <property type="entry name" value="Poly_Biosynth_Transport"/>
</dbReference>
<evidence type="ECO:0000256" key="1">
    <source>
        <dbReference type="ARBA" id="ARBA00004651"/>
    </source>
</evidence>
<dbReference type="GO" id="GO:0005886">
    <property type="term" value="C:plasma membrane"/>
    <property type="evidence" value="ECO:0007669"/>
    <property type="project" value="UniProtKB-SubCell"/>
</dbReference>
<protein>
    <submittedName>
        <fullName evidence="7">Histidine kinase</fullName>
    </submittedName>
</protein>
<keyword evidence="7" id="KW-0418">Kinase</keyword>
<dbReference type="InterPro" id="IPR048122">
    <property type="entry name" value="WZX-like"/>
</dbReference>
<evidence type="ECO:0000256" key="6">
    <source>
        <dbReference type="SAM" id="Phobius"/>
    </source>
</evidence>
<evidence type="ECO:0000256" key="4">
    <source>
        <dbReference type="ARBA" id="ARBA00022989"/>
    </source>
</evidence>
<evidence type="ECO:0000256" key="5">
    <source>
        <dbReference type="ARBA" id="ARBA00023136"/>
    </source>
</evidence>
<organism evidence="7 8">
    <name type="scientific">Lacticaseibacillus paracasei N1115</name>
    <dbReference type="NCBI Taxonomy" id="1446494"/>
    <lineage>
        <taxon>Bacteria</taxon>
        <taxon>Bacillati</taxon>
        <taxon>Bacillota</taxon>
        <taxon>Bacilli</taxon>
        <taxon>Lactobacillales</taxon>
        <taxon>Lactobacillaceae</taxon>
        <taxon>Lacticaseibacillus</taxon>
    </lineage>
</organism>
<dbReference type="KEGG" id="lpq:AF91_03770"/>
<dbReference type="AlphaFoldDB" id="A0A806LBQ4"/>
<comment type="subcellular location">
    <subcellularLocation>
        <location evidence="1">Cell membrane</location>
        <topology evidence="1">Multi-pass membrane protein</topology>
    </subcellularLocation>
</comment>
<dbReference type="Proteomes" id="UP000019441">
    <property type="component" value="Chromosome"/>
</dbReference>
<feature type="transmembrane region" description="Helical" evidence="6">
    <location>
        <begin position="193"/>
        <end position="219"/>
    </location>
</feature>
<feature type="transmembrane region" description="Helical" evidence="6">
    <location>
        <begin position="49"/>
        <end position="68"/>
    </location>
</feature>